<keyword evidence="2" id="KW-1185">Reference proteome</keyword>
<comment type="caution">
    <text evidence="1">The sequence shown here is derived from an EMBL/GenBank/DDBJ whole genome shotgun (WGS) entry which is preliminary data.</text>
</comment>
<evidence type="ECO:0000313" key="1">
    <source>
        <dbReference type="EMBL" id="KAI3362325.1"/>
    </source>
</evidence>
<reference evidence="1" key="1">
    <citation type="submission" date="2022-04" db="EMBL/GenBank/DDBJ databases">
        <title>Jade perch genome.</title>
        <authorList>
            <person name="Chao B."/>
        </authorList>
    </citation>
    <scope>NUCLEOTIDE SEQUENCE</scope>
    <source>
        <strain evidence="1">CB-2022</strain>
    </source>
</reference>
<dbReference type="Proteomes" id="UP000831701">
    <property type="component" value="Chromosome 15"/>
</dbReference>
<organism evidence="1 2">
    <name type="scientific">Scortum barcoo</name>
    <name type="common">barcoo grunter</name>
    <dbReference type="NCBI Taxonomy" id="214431"/>
    <lineage>
        <taxon>Eukaryota</taxon>
        <taxon>Metazoa</taxon>
        <taxon>Chordata</taxon>
        <taxon>Craniata</taxon>
        <taxon>Vertebrata</taxon>
        <taxon>Euteleostomi</taxon>
        <taxon>Actinopterygii</taxon>
        <taxon>Neopterygii</taxon>
        <taxon>Teleostei</taxon>
        <taxon>Neoteleostei</taxon>
        <taxon>Acanthomorphata</taxon>
        <taxon>Eupercaria</taxon>
        <taxon>Centrarchiformes</taxon>
        <taxon>Terapontoidei</taxon>
        <taxon>Terapontidae</taxon>
        <taxon>Scortum</taxon>
    </lineage>
</organism>
<sequence length="673" mass="76440">MDVRMECGPVLPDSLVLEIFLRLPHDAVLRAGLTCRQWLAVSRDEFLWRELFYSYYRIPRSVPRHPAAVSWYREFRRLFDCIPCVEVQTLREHTDQVLHLAFSHKGHRFSSCSKDCTVKLWDTERSDGNISLVHSSSMRQFNWGYTQFSQFNADDTLLLVSGVYLGPHHSSSGEIAVISLENYTLLSRVRNKPYDVFGCWLNETHLISGNLHWIGNMTSCSVLWLNKAFQDVESENVNVVKRLFKIQNINASTIRTVMVAHCRRHDNPDLLLDYEAQSQARRQKGQQQQHQPLFFDLGTSGSEEDDEEDDDEERHRETRYQGLQLPTARLAQPTISGLDHVIQSRKKAGSRELEIETQVAQMMGRAHTKAPDSSLIEPSEPGEGEDKTYLLFTTGSLTYSPHQIGIKRIKPDQMTTCGPVLGEERSSDEFFDSLDHVIDIHGHIIGMGLSPDHRQVKDVYLYVNSRAWPAGCVISDPMSPPPIAEEIDLHVIDLKSLREERRSLRAHRAFTPNDECFFIFLDVSRDFVASFLTEVGRFCANTDWYLELFIIPSTLTKAPVPAEEKQPQSMMLPPPCFTWSRGQARLHLGPSLQHLPGASGSHDDVVNSVAFSPADQELLLSASDDSTIKVWRSPRMVRLAQTPARPPRPRGLLPSWLSRNKNSMSASSVNGKP</sequence>
<dbReference type="EMBL" id="CM041545">
    <property type="protein sequence ID" value="KAI3362325.1"/>
    <property type="molecule type" value="Genomic_DNA"/>
</dbReference>
<protein>
    <submittedName>
        <fullName evidence="1">Uncharacterized protein</fullName>
    </submittedName>
</protein>
<name>A0ACB8W3U4_9TELE</name>
<accession>A0ACB8W3U4</accession>
<gene>
    <name evidence="1" type="ORF">L3Q82_012635</name>
</gene>
<evidence type="ECO:0000313" key="2">
    <source>
        <dbReference type="Proteomes" id="UP000831701"/>
    </source>
</evidence>
<proteinExistence type="predicted"/>